<gene>
    <name evidence="3" type="ORF">M413DRAFT_448652</name>
</gene>
<evidence type="ECO:0000313" key="4">
    <source>
        <dbReference type="Proteomes" id="UP000053424"/>
    </source>
</evidence>
<dbReference type="SUPFAM" id="SSF81901">
    <property type="entry name" value="HCP-like"/>
    <property type="match status" value="2"/>
</dbReference>
<dbReference type="InterPro" id="IPR051726">
    <property type="entry name" value="Chitin_Synth_Reg"/>
</dbReference>
<feature type="compositionally biased region" description="Pro residues" evidence="2">
    <location>
        <begin position="49"/>
        <end position="65"/>
    </location>
</feature>
<sequence>MARTLDDQVYKQTSINYAPGFAIPNAYQYNSQPVVNITQSIANLSMVPIPQPPPPPKPPSPPPALPSLTAPLPILSQLQAAANQVQVPTHDPALKIAWCRDVFFLVDRAVGNSTATDPPVGPATISDPALSHLAHIAVQIALQLASSWSPGEGRPKMPLHVAEAISIRANLASTGSFPEFVRHNPRTAFRDFEAAARGGFTAAWFRLGRDYENFSDHVHAKECFERGAKFGVESCIYRMGMAHLLGQLSLPSSTTLALPLLNRAALLSSLSTPQPSYVYALLLLSEFTQITVPPALFAPFIPAGSSPTLEARKHLERAAYLHFPAAQYKLGHAYEFAEPPFAFDPLLSVQYYSLASQQGEVEADMALSKWFLCGSGGAAAAAGGVVNPSGGFEKDEALALTFAEKAAKKGLPAAEFAMGYYAEVGVGQPRDVGKAVYWYKLAHSHGNVDASARLSALTQSNPQSLSRQEHDNITEAKLVRRRTQAAIRSDTLPVSPPWEGTSFPTIREMQEMENRKVDGPPTTGQPMATGRGGRRRQDGRMVVDVIRKNSLASGYAPASATGSPASAPGRMPPMRESSPQRQSRRYDWDGATSPPTSSSNPTSLSSSPQRIASPGRRTDSPGPSNSPSPGRPVGGRNPSPAPGGGRSKLERMRLNLDDPGPAAPSASAPTPSSSNGGGGNTAVGNRVQGYSLVDSAPTSLPTGAPPMSTPTATSAGGAKKPQTFAEMGFHGAKAEDKECVIM</sequence>
<reference evidence="4" key="2">
    <citation type="submission" date="2015-01" db="EMBL/GenBank/DDBJ databases">
        <title>Evolutionary Origins and Diversification of the Mycorrhizal Mutualists.</title>
        <authorList>
            <consortium name="DOE Joint Genome Institute"/>
            <consortium name="Mycorrhizal Genomics Consortium"/>
            <person name="Kohler A."/>
            <person name="Kuo A."/>
            <person name="Nagy L.G."/>
            <person name="Floudas D."/>
            <person name="Copeland A."/>
            <person name="Barry K.W."/>
            <person name="Cichocki N."/>
            <person name="Veneault-Fourrey C."/>
            <person name="LaButti K."/>
            <person name="Lindquist E.A."/>
            <person name="Lipzen A."/>
            <person name="Lundell T."/>
            <person name="Morin E."/>
            <person name="Murat C."/>
            <person name="Riley R."/>
            <person name="Ohm R."/>
            <person name="Sun H."/>
            <person name="Tunlid A."/>
            <person name="Henrissat B."/>
            <person name="Grigoriev I.V."/>
            <person name="Hibbett D.S."/>
            <person name="Martin F."/>
        </authorList>
    </citation>
    <scope>NUCLEOTIDE SEQUENCE [LARGE SCALE GENOMIC DNA]</scope>
    <source>
        <strain evidence="4">h7</strain>
    </source>
</reference>
<protein>
    <recommendedName>
        <fullName evidence="5">HCP-like protein</fullName>
    </recommendedName>
</protein>
<feature type="compositionally biased region" description="Low complexity" evidence="2">
    <location>
        <begin position="659"/>
        <end position="674"/>
    </location>
</feature>
<dbReference type="HOGENOM" id="CLU_009491_1_1_1"/>
<feature type="region of interest" description="Disordered" evidence="2">
    <location>
        <begin position="512"/>
        <end position="541"/>
    </location>
</feature>
<accession>A0A0C3BKA9</accession>
<evidence type="ECO:0000256" key="2">
    <source>
        <dbReference type="SAM" id="MobiDB-lite"/>
    </source>
</evidence>
<dbReference type="Gene3D" id="1.25.40.10">
    <property type="entry name" value="Tetratricopeptide repeat domain"/>
    <property type="match status" value="1"/>
</dbReference>
<evidence type="ECO:0000313" key="3">
    <source>
        <dbReference type="EMBL" id="KIM37130.1"/>
    </source>
</evidence>
<evidence type="ECO:0000256" key="1">
    <source>
        <dbReference type="ARBA" id="ARBA00022737"/>
    </source>
</evidence>
<dbReference type="AlphaFoldDB" id="A0A0C3BKA9"/>
<dbReference type="InterPro" id="IPR011990">
    <property type="entry name" value="TPR-like_helical_dom_sf"/>
</dbReference>
<name>A0A0C3BKA9_HEBCY</name>
<dbReference type="PANTHER" id="PTHR46430">
    <property type="entry name" value="PROTEIN SKT5-RELATED"/>
    <property type="match status" value="1"/>
</dbReference>
<dbReference type="InterPro" id="IPR006597">
    <property type="entry name" value="Sel1-like"/>
</dbReference>
<feature type="compositionally biased region" description="Low complexity" evidence="2">
    <location>
        <begin position="554"/>
        <end position="569"/>
    </location>
</feature>
<dbReference type="EMBL" id="KN831799">
    <property type="protein sequence ID" value="KIM37130.1"/>
    <property type="molecule type" value="Genomic_DNA"/>
</dbReference>
<organism evidence="3 4">
    <name type="scientific">Hebeloma cylindrosporum</name>
    <dbReference type="NCBI Taxonomy" id="76867"/>
    <lineage>
        <taxon>Eukaryota</taxon>
        <taxon>Fungi</taxon>
        <taxon>Dikarya</taxon>
        <taxon>Basidiomycota</taxon>
        <taxon>Agaricomycotina</taxon>
        <taxon>Agaricomycetes</taxon>
        <taxon>Agaricomycetidae</taxon>
        <taxon>Agaricales</taxon>
        <taxon>Agaricineae</taxon>
        <taxon>Hymenogastraceae</taxon>
        <taxon>Hebeloma</taxon>
    </lineage>
</organism>
<dbReference type="Pfam" id="PF08238">
    <property type="entry name" value="Sel1"/>
    <property type="match status" value="4"/>
</dbReference>
<dbReference type="PANTHER" id="PTHR46430:SF2">
    <property type="entry name" value="CHITIN SYNTHASE REGULATORY FACTOR 4"/>
    <property type="match status" value="1"/>
</dbReference>
<keyword evidence="1" id="KW-0677">Repeat</keyword>
<keyword evidence="4" id="KW-1185">Reference proteome</keyword>
<proteinExistence type="predicted"/>
<feature type="compositionally biased region" description="Basic and acidic residues" evidence="2">
    <location>
        <begin position="647"/>
        <end position="656"/>
    </location>
</feature>
<dbReference type="OrthoDB" id="272077at2759"/>
<feature type="compositionally biased region" description="Low complexity" evidence="2">
    <location>
        <begin position="592"/>
        <end position="608"/>
    </location>
</feature>
<evidence type="ECO:0008006" key="5">
    <source>
        <dbReference type="Google" id="ProtNLM"/>
    </source>
</evidence>
<dbReference type="STRING" id="686832.A0A0C3BKA9"/>
<dbReference type="SMART" id="SM00671">
    <property type="entry name" value="SEL1"/>
    <property type="match status" value="5"/>
</dbReference>
<reference evidence="3 4" key="1">
    <citation type="submission" date="2014-04" db="EMBL/GenBank/DDBJ databases">
        <authorList>
            <consortium name="DOE Joint Genome Institute"/>
            <person name="Kuo A."/>
            <person name="Gay G."/>
            <person name="Dore J."/>
            <person name="Kohler A."/>
            <person name="Nagy L.G."/>
            <person name="Floudas D."/>
            <person name="Copeland A."/>
            <person name="Barry K.W."/>
            <person name="Cichocki N."/>
            <person name="Veneault-Fourrey C."/>
            <person name="LaButti K."/>
            <person name="Lindquist E.A."/>
            <person name="Lipzen A."/>
            <person name="Lundell T."/>
            <person name="Morin E."/>
            <person name="Murat C."/>
            <person name="Sun H."/>
            <person name="Tunlid A."/>
            <person name="Henrissat B."/>
            <person name="Grigoriev I.V."/>
            <person name="Hibbett D.S."/>
            <person name="Martin F."/>
            <person name="Nordberg H.P."/>
            <person name="Cantor M.N."/>
            <person name="Hua S.X."/>
        </authorList>
    </citation>
    <scope>NUCLEOTIDE SEQUENCE [LARGE SCALE GENOMIC DNA]</scope>
    <source>
        <strain evidence="4">h7</strain>
    </source>
</reference>
<dbReference type="Proteomes" id="UP000053424">
    <property type="component" value="Unassembled WGS sequence"/>
</dbReference>
<feature type="region of interest" description="Disordered" evidence="2">
    <location>
        <begin position="46"/>
        <end position="68"/>
    </location>
</feature>
<feature type="region of interest" description="Disordered" evidence="2">
    <location>
        <begin position="554"/>
        <end position="719"/>
    </location>
</feature>